<dbReference type="AlphaFoldDB" id="A0A024G461"/>
<comment type="caution">
    <text evidence="2">The sequence shown here is derived from an EMBL/GenBank/DDBJ whole genome shotgun (WGS) entry which is preliminary data.</text>
</comment>
<accession>A0A024G461</accession>
<dbReference type="InParanoid" id="A0A024G461"/>
<evidence type="ECO:0000313" key="3">
    <source>
        <dbReference type="Proteomes" id="UP000053237"/>
    </source>
</evidence>
<evidence type="ECO:0000313" key="2">
    <source>
        <dbReference type="EMBL" id="CCI41551.1"/>
    </source>
</evidence>
<organism evidence="2 3">
    <name type="scientific">Albugo candida</name>
    <dbReference type="NCBI Taxonomy" id="65357"/>
    <lineage>
        <taxon>Eukaryota</taxon>
        <taxon>Sar</taxon>
        <taxon>Stramenopiles</taxon>
        <taxon>Oomycota</taxon>
        <taxon>Peronosporomycetes</taxon>
        <taxon>Albuginales</taxon>
        <taxon>Albuginaceae</taxon>
        <taxon>Albugo</taxon>
    </lineage>
</organism>
<feature type="signal peptide" evidence="1">
    <location>
        <begin position="1"/>
        <end position="21"/>
    </location>
</feature>
<protein>
    <submittedName>
        <fullName evidence="2">Uncharacterized protein</fullName>
    </submittedName>
</protein>
<dbReference type="EMBL" id="CAIX01000021">
    <property type="protein sequence ID" value="CCI41551.1"/>
    <property type="molecule type" value="Genomic_DNA"/>
</dbReference>
<dbReference type="Proteomes" id="UP000053237">
    <property type="component" value="Unassembled WGS sequence"/>
</dbReference>
<sequence length="267" mass="29773">MCILRDLSLILLQLLIPTSNAEHKCFIRDVTTCTSNSDGPQYHFCLGEERRTLSCTHELLATLLSAELDNVEEYDLTPQGSGKDCARFRYDFYGEKLTFSVDGQPPGFSNDLVVDAVNDAVWKVESLRAYIDGVNMDGSVFLVFQIGIKTALLAPKATFVPEPKEDYMCAFTITGDKRILIKTPTIGNALGSDWVLVIGMDLLESSRISFIKLKKEKFQIQFGKLPVDDPIHVLQKKQKKISFLSIFGIGSSSGSKNRLEEFTISVE</sequence>
<name>A0A024G461_9STRA</name>
<reference evidence="2 3" key="1">
    <citation type="submission" date="2012-05" db="EMBL/GenBank/DDBJ databases">
        <title>Recombination and specialization in a pathogen metapopulation.</title>
        <authorList>
            <person name="Gardiner A."/>
            <person name="Kemen E."/>
            <person name="Schultz-Larsen T."/>
            <person name="MacLean D."/>
            <person name="Van Oosterhout C."/>
            <person name="Jones J.D.G."/>
        </authorList>
    </citation>
    <scope>NUCLEOTIDE SEQUENCE [LARGE SCALE GENOMIC DNA]</scope>
    <source>
        <strain evidence="2 3">Ac Nc2</strain>
    </source>
</reference>
<proteinExistence type="predicted"/>
<gene>
    <name evidence="2" type="ORF">BN9_023350</name>
</gene>
<keyword evidence="1" id="KW-0732">Signal</keyword>
<feature type="chain" id="PRO_5001532201" evidence="1">
    <location>
        <begin position="22"/>
        <end position="267"/>
    </location>
</feature>
<keyword evidence="3" id="KW-1185">Reference proteome</keyword>
<evidence type="ECO:0000256" key="1">
    <source>
        <dbReference type="SAM" id="SignalP"/>
    </source>
</evidence>